<dbReference type="AlphaFoldDB" id="A0A532UNT8"/>
<dbReference type="InterPro" id="IPR009051">
    <property type="entry name" value="Helical_ferredxn"/>
</dbReference>
<keyword evidence="5" id="KW-0408">Iron</keyword>
<dbReference type="Gene3D" id="1.10.1060.10">
    <property type="entry name" value="Alpha-helical ferredoxin"/>
    <property type="match status" value="1"/>
</dbReference>
<dbReference type="Pfam" id="PF02754">
    <property type="entry name" value="CCG"/>
    <property type="match status" value="1"/>
</dbReference>
<keyword evidence="3" id="KW-0479">Metal-binding</keyword>
<sequence>MQIKVITGEEREKAFACPKPPEVIDKQKLPVRYHVEDFDVKDRPQRFLEAFAAILKHTNYRLALDHYIRVSAKCSRCTTNCQVYLATGDDDDIPCKRSELLLSVYRRHFTIAGVLKGRLTGNIGLTDEHIQEIADSFWNCTACRRCILECPMGIDHGMITHLGRYILSEIGITPRALVVSTREQLLGATGNTSAIPVPALIDTLEFLSEDMEEEKGIEIPFPIDQEGAEYLFLPAVSDFMMEADTLMGNAAVFRATGDSWTVGTGYYDGINYGLFYSDHVLEKVLLKIKAEAERLKIKKILIGECGHASRSAKFFYPAYCGGKNALPVINILEYTHQVWKEGRLKLDPNVITERVTYHDPCNIARPGWIVDQPRELLKAFCRDYVEMTPSGRDNICCGGGGGTVSIDEIRPYRTAIGGKAKAEQIRATGAKYCVAPCANCKKQLKELMEDNNVDCEIVGLHDLLYKAIIFEGAKNPVNEEEKVQDK</sequence>
<gene>
    <name evidence="9" type="ORF">CEE37_14940</name>
</gene>
<evidence type="ECO:0000256" key="5">
    <source>
        <dbReference type="ARBA" id="ARBA00023004"/>
    </source>
</evidence>
<dbReference type="Proteomes" id="UP000319619">
    <property type="component" value="Unassembled WGS sequence"/>
</dbReference>
<dbReference type="PANTHER" id="PTHR43551">
    <property type="entry name" value="FUMARATE REDUCTASE IRON-SULFUR SUBUNIT"/>
    <property type="match status" value="1"/>
</dbReference>
<evidence type="ECO:0000259" key="8">
    <source>
        <dbReference type="Pfam" id="PF13183"/>
    </source>
</evidence>
<evidence type="ECO:0000256" key="3">
    <source>
        <dbReference type="ARBA" id="ARBA00022723"/>
    </source>
</evidence>
<feature type="domain" description="4Fe-4S ferredoxin-type" evidence="8">
    <location>
        <begin position="73"/>
        <end position="154"/>
    </location>
</feature>
<feature type="domain" description="Cysteine-rich" evidence="7">
    <location>
        <begin position="355"/>
        <end position="445"/>
    </location>
</feature>
<dbReference type="InterPro" id="IPR017896">
    <property type="entry name" value="4Fe4S_Fe-S-bd"/>
</dbReference>
<keyword evidence="4" id="KW-0249">Electron transport</keyword>
<evidence type="ECO:0000256" key="2">
    <source>
        <dbReference type="ARBA" id="ARBA00022485"/>
    </source>
</evidence>
<organism evidence="9 10">
    <name type="scientific">candidate division LCP-89 bacterium B3_LCP</name>
    <dbReference type="NCBI Taxonomy" id="2012998"/>
    <lineage>
        <taxon>Bacteria</taxon>
        <taxon>Pseudomonadati</taxon>
        <taxon>Bacteria division LCP-89</taxon>
    </lineage>
</organism>
<dbReference type="InterPro" id="IPR017900">
    <property type="entry name" value="4Fe4S_Fe_S_CS"/>
</dbReference>
<dbReference type="SUPFAM" id="SSF46548">
    <property type="entry name" value="alpha-helical ferredoxin"/>
    <property type="match status" value="1"/>
</dbReference>
<evidence type="ECO:0000313" key="10">
    <source>
        <dbReference type="Proteomes" id="UP000319619"/>
    </source>
</evidence>
<evidence type="ECO:0000256" key="1">
    <source>
        <dbReference type="ARBA" id="ARBA00022448"/>
    </source>
</evidence>
<dbReference type="PROSITE" id="PS00198">
    <property type="entry name" value="4FE4S_FER_1"/>
    <property type="match status" value="1"/>
</dbReference>
<evidence type="ECO:0008006" key="11">
    <source>
        <dbReference type="Google" id="ProtNLM"/>
    </source>
</evidence>
<dbReference type="EMBL" id="NJBN01000016">
    <property type="protein sequence ID" value="TKJ36573.1"/>
    <property type="molecule type" value="Genomic_DNA"/>
</dbReference>
<dbReference type="PANTHER" id="PTHR43551:SF1">
    <property type="entry name" value="HETERODISULFIDE REDUCTASE"/>
    <property type="match status" value="1"/>
</dbReference>
<keyword evidence="2" id="KW-0004">4Fe-4S</keyword>
<comment type="caution">
    <text evidence="9">The sequence shown here is derived from an EMBL/GenBank/DDBJ whole genome shotgun (WGS) entry which is preliminary data.</text>
</comment>
<accession>A0A532UNT8</accession>
<protein>
    <recommendedName>
        <fullName evidence="11">(Fe-S)-binding protein</fullName>
    </recommendedName>
</protein>
<reference evidence="9 10" key="1">
    <citation type="submission" date="2017-06" db="EMBL/GenBank/DDBJ databases">
        <title>Novel microbial phyla capable of carbon fixation and sulfur reduction in deep-sea sediments.</title>
        <authorList>
            <person name="Huang J."/>
            <person name="Baker B."/>
            <person name="Wang Y."/>
        </authorList>
    </citation>
    <scope>NUCLEOTIDE SEQUENCE [LARGE SCALE GENOMIC DNA]</scope>
    <source>
        <strain evidence="9">B3_LCP</strain>
    </source>
</reference>
<dbReference type="GO" id="GO:0046872">
    <property type="term" value="F:metal ion binding"/>
    <property type="evidence" value="ECO:0007669"/>
    <property type="project" value="UniProtKB-KW"/>
</dbReference>
<evidence type="ECO:0000313" key="9">
    <source>
        <dbReference type="EMBL" id="TKJ36573.1"/>
    </source>
</evidence>
<evidence type="ECO:0000259" key="7">
    <source>
        <dbReference type="Pfam" id="PF02754"/>
    </source>
</evidence>
<keyword evidence="1" id="KW-0813">Transport</keyword>
<proteinExistence type="predicted"/>
<dbReference type="Pfam" id="PF13183">
    <property type="entry name" value="Fer4_8"/>
    <property type="match status" value="1"/>
</dbReference>
<keyword evidence="6" id="KW-0411">Iron-sulfur</keyword>
<evidence type="ECO:0000256" key="4">
    <source>
        <dbReference type="ARBA" id="ARBA00022982"/>
    </source>
</evidence>
<dbReference type="GO" id="GO:0016491">
    <property type="term" value="F:oxidoreductase activity"/>
    <property type="evidence" value="ECO:0007669"/>
    <property type="project" value="UniProtKB-ARBA"/>
</dbReference>
<name>A0A532UNT8_UNCL8</name>
<evidence type="ECO:0000256" key="6">
    <source>
        <dbReference type="ARBA" id="ARBA00023014"/>
    </source>
</evidence>
<dbReference type="InterPro" id="IPR004017">
    <property type="entry name" value="Cys_rich_dom"/>
</dbReference>
<dbReference type="GO" id="GO:0051539">
    <property type="term" value="F:4 iron, 4 sulfur cluster binding"/>
    <property type="evidence" value="ECO:0007669"/>
    <property type="project" value="UniProtKB-KW"/>
</dbReference>